<feature type="domain" description="Carrier" evidence="6">
    <location>
        <begin position="771"/>
        <end position="847"/>
    </location>
</feature>
<dbReference type="PROSITE" id="PS50075">
    <property type="entry name" value="CARRIER"/>
    <property type="match status" value="2"/>
</dbReference>
<dbReference type="CDD" id="cd19545">
    <property type="entry name" value="FUM14_C_NRPS-like"/>
    <property type="match status" value="1"/>
</dbReference>
<dbReference type="GO" id="GO:0044550">
    <property type="term" value="P:secondary metabolite biosynthetic process"/>
    <property type="evidence" value="ECO:0007669"/>
    <property type="project" value="TreeGrafter"/>
</dbReference>
<dbReference type="InterPro" id="IPR001242">
    <property type="entry name" value="Condensation_dom"/>
</dbReference>
<dbReference type="Pfam" id="PF00501">
    <property type="entry name" value="AMP-binding"/>
    <property type="match status" value="1"/>
</dbReference>
<dbReference type="EMBL" id="KN847345">
    <property type="protein sequence ID" value="KIW37216.1"/>
    <property type="molecule type" value="Genomic_DNA"/>
</dbReference>
<dbReference type="InterPro" id="IPR020845">
    <property type="entry name" value="AMP-binding_CS"/>
</dbReference>
<dbReference type="Pfam" id="PF00550">
    <property type="entry name" value="PP-binding"/>
    <property type="match status" value="2"/>
</dbReference>
<dbReference type="PANTHER" id="PTHR45527">
    <property type="entry name" value="NONRIBOSOMAL PEPTIDE SYNTHETASE"/>
    <property type="match status" value="1"/>
</dbReference>
<dbReference type="GO" id="GO:0005737">
    <property type="term" value="C:cytoplasm"/>
    <property type="evidence" value="ECO:0007669"/>
    <property type="project" value="TreeGrafter"/>
</dbReference>
<keyword evidence="3" id="KW-0436">Ligase</keyword>
<dbReference type="GeneID" id="27362639"/>
<organism evidence="7 8">
    <name type="scientific">Exophiala oligosperma</name>
    <dbReference type="NCBI Taxonomy" id="215243"/>
    <lineage>
        <taxon>Eukaryota</taxon>
        <taxon>Fungi</taxon>
        <taxon>Dikarya</taxon>
        <taxon>Ascomycota</taxon>
        <taxon>Pezizomycotina</taxon>
        <taxon>Eurotiomycetes</taxon>
        <taxon>Chaetothyriomycetidae</taxon>
        <taxon>Chaetothyriales</taxon>
        <taxon>Herpotrichiellaceae</taxon>
        <taxon>Exophiala</taxon>
    </lineage>
</organism>
<dbReference type="RefSeq" id="XP_016257432.1">
    <property type="nucleotide sequence ID" value="XM_016412124.1"/>
</dbReference>
<dbReference type="InterPro" id="IPR056896">
    <property type="entry name" value="SIDD_N"/>
</dbReference>
<keyword evidence="8" id="KW-1185">Reference proteome</keyword>
<dbReference type="Gene3D" id="3.40.50.12780">
    <property type="entry name" value="N-terminal domain of ligase-like"/>
    <property type="match status" value="1"/>
</dbReference>
<dbReference type="CDD" id="cd05918">
    <property type="entry name" value="A_NRPS_SidN3_like"/>
    <property type="match status" value="1"/>
</dbReference>
<dbReference type="FunFam" id="3.40.50.12780:FF:000014">
    <property type="entry name" value="Nonribosomal peptide synthetase 1"/>
    <property type="match status" value="1"/>
</dbReference>
<dbReference type="InterPro" id="IPR009081">
    <property type="entry name" value="PP-bd_ACP"/>
</dbReference>
<evidence type="ECO:0000256" key="1">
    <source>
        <dbReference type="ARBA" id="ARBA00022450"/>
    </source>
</evidence>
<name>A0A0D2AA18_9EURO</name>
<dbReference type="SUPFAM" id="SSF47336">
    <property type="entry name" value="ACP-like"/>
    <property type="match status" value="2"/>
</dbReference>
<dbReference type="FunFam" id="3.30.559.10:FF:000034">
    <property type="entry name" value="Nonribosomal peptide synthase sidD"/>
    <property type="match status" value="1"/>
</dbReference>
<dbReference type="GO" id="GO:0043041">
    <property type="term" value="P:amino acid activation for nonribosomal peptide biosynthetic process"/>
    <property type="evidence" value="ECO:0007669"/>
    <property type="project" value="TreeGrafter"/>
</dbReference>
<dbReference type="SUPFAM" id="SSF56801">
    <property type="entry name" value="Acetyl-CoA synthetase-like"/>
    <property type="match status" value="2"/>
</dbReference>
<dbReference type="InterPro" id="IPR045851">
    <property type="entry name" value="AMP-bd_C_sf"/>
</dbReference>
<dbReference type="GO" id="GO:0008610">
    <property type="term" value="P:lipid biosynthetic process"/>
    <property type="evidence" value="ECO:0007669"/>
    <property type="project" value="UniProtKB-ARBA"/>
</dbReference>
<dbReference type="HOGENOM" id="CLU_000022_60_2_1"/>
<evidence type="ECO:0000313" key="7">
    <source>
        <dbReference type="EMBL" id="KIW37216.1"/>
    </source>
</evidence>
<dbReference type="VEuPathDB" id="FungiDB:PV06_10565"/>
<dbReference type="OrthoDB" id="416786at2759"/>
<dbReference type="PROSITE" id="PS00455">
    <property type="entry name" value="AMP_BINDING"/>
    <property type="match status" value="1"/>
</dbReference>
<evidence type="ECO:0000256" key="2">
    <source>
        <dbReference type="ARBA" id="ARBA00022553"/>
    </source>
</evidence>
<dbReference type="InterPro" id="IPR042099">
    <property type="entry name" value="ANL_N_sf"/>
</dbReference>
<evidence type="ECO:0000256" key="5">
    <source>
        <dbReference type="ARBA" id="ARBA00029454"/>
    </source>
</evidence>
<dbReference type="FunFam" id="1.10.1200.10:FF:000005">
    <property type="entry name" value="Nonribosomal peptide synthetase 1"/>
    <property type="match status" value="2"/>
</dbReference>
<dbReference type="InterPro" id="IPR006162">
    <property type="entry name" value="Ppantetheine_attach_site"/>
</dbReference>
<dbReference type="GO" id="GO:0031177">
    <property type="term" value="F:phosphopantetheine binding"/>
    <property type="evidence" value="ECO:0007669"/>
    <property type="project" value="TreeGrafter"/>
</dbReference>
<dbReference type="Pfam" id="PF00668">
    <property type="entry name" value="Condensation"/>
    <property type="match status" value="2"/>
</dbReference>
<dbReference type="PANTHER" id="PTHR45527:SF3">
    <property type="entry name" value="SIDEROPHORE SYNTHETASE (EUROFUNG)"/>
    <property type="match status" value="1"/>
</dbReference>
<dbReference type="Gene3D" id="1.10.1200.10">
    <property type="entry name" value="ACP-like"/>
    <property type="match status" value="2"/>
</dbReference>
<accession>A0A0D2AA18</accession>
<dbReference type="PROSITE" id="PS00012">
    <property type="entry name" value="PHOSPHOPANTETHEINE"/>
    <property type="match status" value="1"/>
</dbReference>
<dbReference type="CDD" id="cd19542">
    <property type="entry name" value="CT_NRPS-like"/>
    <property type="match status" value="1"/>
</dbReference>
<dbReference type="Gene3D" id="3.30.559.30">
    <property type="entry name" value="Nonribosomal peptide synthetase, condensation domain"/>
    <property type="match status" value="2"/>
</dbReference>
<protein>
    <recommendedName>
        <fullName evidence="6">Carrier domain-containing protein</fullName>
    </recommendedName>
</protein>
<dbReference type="SUPFAM" id="SSF52777">
    <property type="entry name" value="CoA-dependent acyltransferases"/>
    <property type="match status" value="4"/>
</dbReference>
<dbReference type="FunFam" id="3.30.300.30:FF:000015">
    <property type="entry name" value="Nonribosomal peptide synthase SidD"/>
    <property type="match status" value="1"/>
</dbReference>
<dbReference type="FunFam" id="3.30.559.30:FF:000003">
    <property type="entry name" value="Nonribosomal peptide synthase SidD"/>
    <property type="match status" value="1"/>
</dbReference>
<keyword evidence="4" id="KW-0677">Repeat</keyword>
<reference evidence="7 8" key="1">
    <citation type="submission" date="2015-01" db="EMBL/GenBank/DDBJ databases">
        <title>The Genome Sequence of Exophiala oligosperma CBS72588.</title>
        <authorList>
            <consortium name="The Broad Institute Genomics Platform"/>
            <person name="Cuomo C."/>
            <person name="de Hoog S."/>
            <person name="Gorbushina A."/>
            <person name="Stielow B."/>
            <person name="Teixiera M."/>
            <person name="Abouelleil A."/>
            <person name="Chapman S.B."/>
            <person name="Priest M."/>
            <person name="Young S.K."/>
            <person name="Wortman J."/>
            <person name="Nusbaum C."/>
            <person name="Birren B."/>
        </authorList>
    </citation>
    <scope>NUCLEOTIDE SEQUENCE [LARGE SCALE GENOMIC DNA]</scope>
    <source>
        <strain evidence="7 8">CBS 72588</strain>
    </source>
</reference>
<dbReference type="InterPro" id="IPR010071">
    <property type="entry name" value="AA_adenyl_dom"/>
</dbReference>
<evidence type="ECO:0000256" key="3">
    <source>
        <dbReference type="ARBA" id="ARBA00022598"/>
    </source>
</evidence>
<dbReference type="NCBIfam" id="TIGR01733">
    <property type="entry name" value="AA-adenyl-dom"/>
    <property type="match status" value="1"/>
</dbReference>
<comment type="similarity">
    <text evidence="5">Belongs to the NRP synthetase family.</text>
</comment>
<evidence type="ECO:0000259" key="6">
    <source>
        <dbReference type="PROSITE" id="PS50075"/>
    </source>
</evidence>
<dbReference type="Pfam" id="PF24895">
    <property type="entry name" value="SIDD_N"/>
    <property type="match status" value="1"/>
</dbReference>
<dbReference type="Gene3D" id="3.30.559.10">
    <property type="entry name" value="Chloramphenicol acetyltransferase-like domain"/>
    <property type="match status" value="2"/>
</dbReference>
<keyword evidence="1" id="KW-0596">Phosphopantetheine</keyword>
<dbReference type="InterPro" id="IPR036736">
    <property type="entry name" value="ACP-like_sf"/>
</dbReference>
<sequence length="2084" mass="230543">MLSMGSIQDLPVEESCVRKMSLHPSDNGCTDGSLRRSFKIANLASQHEHTPTGMKEEFVLLSWLLVLYRTCERDQVQCQWAYGPQPNYLENKQPIQNLSLDGFMKDSPSNVRQTTSAISHYLTSIPRPVNAADHTSLILSTGSLEDTSQDVEEGILHLEVVFKGEQVDIVPVWQSENMLQYTITRHIETLVDTMRLCLVNAEATIEDCIQPTDHDMQAIWKLNHSLPPLHQFCMHDLISNRAQQCPDKVAICSWDGDLTYTQIDLYSTIVAHALSDMGVKLHDVLPICFEKSRWTIVAVLAAMKAGATFVLLDPTLPLARLQNTSAQVGAKYILASRQQQDLSKSILPDGSLLVVDSLTFEDSIIVEGRPELPLVPPSALMYIIFTSGSTGVPKGVMISHETYTSSAIPRAEAVGYKEHSRVLDFASYAFDVSIDSMLCTVSQGGCLCIPSDEERMNDINGVMRKMNVNYAGLTPSVGRILDADVIESLDMLGLGGEAVTARDVTRWGKVTRIVIGYGPCECTIGCTVNSSAATGRDYISIGGGTGAVMWIVDPNDHEKLLPVGATGELLVEGPIVGQGYLNDPDKTAAAFIEDPAWLVSGYKSYNGRHGRLYKTGDLGKYDPDGSGGIVFVGRKDTQVKLRGQRVELGEIEYQLSLILPPATNVIAEVVKPNGSEGQATLVAFVAPHAPSKNNVDLKLVQPNDELRNALSKADDGLSKVLPRYMVPTTYVPVNHIPVLISGKTDRKNLRQFGATLDLRQLCHPSSSDTNRDLNDLEERLRLAWSQTLKVEAISIQLEDNFFALGGDSLAAMKLVSVGRVNGLDLTVSNVFLHPKLSSMAKVTSLSKSQELHDTQAFSMVSQPVGKARSEAACACDSEPSAIEDIYPCTPTQEGLFTFSLKSSTPYVAQRVACIPDEIDVNAWKKAWDEVVQRSPILRTRLIQSTEPGLWQVVLKENITWRQSDNLSQYLNTDKKEKMDLGKSLARYAIVTGAEAGRNYMVWTIHHVVYDGWSEPLILEKVSKALQHQFVDSQPQIRDMVRHLQDINPTEIQNFWRGELQGAVGPHFPWAPSRDFLPTADAILEHRIQVGLSGGSCFTLATIIRAAWALVTSQYTSSNDVIFIETLTGRDIALAGVEEIEGPLIATIPVRIRIDRRATVEAYLQAVQEGMLNRSPFQHFGVQNIRKVSDDAQYACEARTGLVIQPEPEYTTAALGFEQGDVVREALHFNPYPLMLGCGIQKGGFRICASFDSSLISAAQMERMFAQLETACKSLTESLSCRLDQISIIPEAELDQIWYENRLAPMSWDKSSNKVIAKPDIEPDSIYPPAVVPWVCNVWNPSLLSPIGCAGELWLEGNFLPGETVESPPWLTAGSTKYAGRKGKVQATGDIVRHDNGTLVFVGRKEDIASSNNLAVNLSEVEAHLRKRLPQGYHAATALLQKASEQEVIALIESTQPTHDASVQLMFANLRVTSQELELTLCAKISAGLAVILKELKQSLCDALPPYMVPTAYVVVDKIPSELDSAGRSALSKLVSKIPQNIVASLQESLKNEWARISGQRNLTETERILRSSWATILRLDSDKIDLDDNFFRLGGDSVLAMKLVSEVRLQGYSLTVADIFQNMRLRDAAKVLKVLKMQKDQLQPYKPFLTLKNLSVGSFLLKEVRPRLSNPKWSIRDVLPATSSQALDIKSTIQAPRTSVQYTMLYLGKWVEQQRLMRACDELIRSHEILRTVFIKHETSFYQVIVDDFETPWDIQSTTENLEQCVINLCNQDIESDAFSLGSSFLKTFYVQGSEGKACFILRLSHAQFDGVSLPLMLRDLETLYIGNEKPVTKPFTSYVARTYDEALRRAATDYWRGFLEGSSLSMLDYGPVESTDKALFLTSPVDISQRPEETTVASLLVAAWALVLARRLQTLDVTFGNVTSGRLLDLENADQIMGPCYQFTPVRVTFEKSWAADDLLQFVQMQMAKSSVHEFLGFEEISKNCTSWPASSAFFDSIVHHQDWEDFDTMPFAGGVCGVDIKNPHGDSVYPFKVVSLVRDGQTHVGVVGSERNSKAVQGMLDDLVKAVTTLADPSEKNSLVSV</sequence>
<feature type="domain" description="Carrier" evidence="6">
    <location>
        <begin position="1560"/>
        <end position="1636"/>
    </location>
</feature>
<dbReference type="Gene3D" id="3.30.300.30">
    <property type="match status" value="2"/>
</dbReference>
<dbReference type="STRING" id="215243.A0A0D2AA18"/>
<dbReference type="InterPro" id="IPR000873">
    <property type="entry name" value="AMP-dep_synth/lig_dom"/>
</dbReference>
<keyword evidence="2" id="KW-0597">Phosphoprotein</keyword>
<proteinExistence type="inferred from homology"/>
<dbReference type="InterPro" id="IPR023213">
    <property type="entry name" value="CAT-like_dom_sf"/>
</dbReference>
<gene>
    <name evidence="7" type="ORF">PV06_10565</name>
</gene>
<dbReference type="GO" id="GO:0016874">
    <property type="term" value="F:ligase activity"/>
    <property type="evidence" value="ECO:0007669"/>
    <property type="project" value="UniProtKB-KW"/>
</dbReference>
<dbReference type="Proteomes" id="UP000053342">
    <property type="component" value="Unassembled WGS sequence"/>
</dbReference>
<evidence type="ECO:0000256" key="4">
    <source>
        <dbReference type="ARBA" id="ARBA00022737"/>
    </source>
</evidence>
<evidence type="ECO:0000313" key="8">
    <source>
        <dbReference type="Proteomes" id="UP000053342"/>
    </source>
</evidence>